<dbReference type="NCBIfam" id="TIGR00730">
    <property type="entry name" value="Rossman fold protein, TIGR00730 family"/>
    <property type="match status" value="1"/>
</dbReference>
<dbReference type="PANTHER" id="PTHR31223">
    <property type="entry name" value="LOG FAMILY PROTEIN YJL055W"/>
    <property type="match status" value="1"/>
</dbReference>
<evidence type="ECO:0000313" key="1">
    <source>
        <dbReference type="EMBL" id="KAL0480947.1"/>
    </source>
</evidence>
<reference evidence="1 2" key="1">
    <citation type="submission" date="2024-03" db="EMBL/GenBank/DDBJ databases">
        <title>The Acrasis kona genome and developmental transcriptomes reveal deep origins of eukaryotic multicellular pathways.</title>
        <authorList>
            <person name="Sheikh S."/>
            <person name="Fu C.-J."/>
            <person name="Brown M.W."/>
            <person name="Baldauf S.L."/>
        </authorList>
    </citation>
    <scope>NUCLEOTIDE SEQUENCE [LARGE SCALE GENOMIC DNA]</scope>
    <source>
        <strain evidence="1 2">ATCC MYA-3509</strain>
    </source>
</reference>
<name>A0AAW2YU46_9EUKA</name>
<evidence type="ECO:0000313" key="2">
    <source>
        <dbReference type="Proteomes" id="UP001431209"/>
    </source>
</evidence>
<proteinExistence type="predicted"/>
<gene>
    <name evidence="1" type="ORF">AKO1_013598</name>
</gene>
<keyword evidence="2" id="KW-1185">Reference proteome</keyword>
<dbReference type="PANTHER" id="PTHR31223:SF70">
    <property type="entry name" value="LOG FAMILY PROTEIN YJL055W"/>
    <property type="match status" value="1"/>
</dbReference>
<dbReference type="EMBL" id="JAOPGA020000708">
    <property type="protein sequence ID" value="KAL0480947.1"/>
    <property type="molecule type" value="Genomic_DNA"/>
</dbReference>
<dbReference type="Pfam" id="PF03641">
    <property type="entry name" value="Lysine_decarbox"/>
    <property type="match status" value="1"/>
</dbReference>
<protein>
    <submittedName>
        <fullName evidence="1">Cytokinin riboside 5'-mono phosphate phosphoribohydrolase</fullName>
    </submittedName>
</protein>
<dbReference type="GO" id="GO:0016799">
    <property type="term" value="F:hydrolase activity, hydrolyzing N-glycosyl compounds"/>
    <property type="evidence" value="ECO:0007669"/>
    <property type="project" value="TreeGrafter"/>
</dbReference>
<dbReference type="AlphaFoldDB" id="A0AAW2YU46"/>
<dbReference type="GO" id="GO:0009691">
    <property type="term" value="P:cytokinin biosynthetic process"/>
    <property type="evidence" value="ECO:0007669"/>
    <property type="project" value="InterPro"/>
</dbReference>
<dbReference type="InterPro" id="IPR005269">
    <property type="entry name" value="LOG"/>
</dbReference>
<organism evidence="1 2">
    <name type="scientific">Acrasis kona</name>
    <dbReference type="NCBI Taxonomy" id="1008807"/>
    <lineage>
        <taxon>Eukaryota</taxon>
        <taxon>Discoba</taxon>
        <taxon>Heterolobosea</taxon>
        <taxon>Tetramitia</taxon>
        <taxon>Eutetramitia</taxon>
        <taxon>Acrasidae</taxon>
        <taxon>Acrasis</taxon>
    </lineage>
</organism>
<accession>A0AAW2YU46</accession>
<dbReference type="InterPro" id="IPR031100">
    <property type="entry name" value="LOG_fam"/>
</dbReference>
<dbReference type="GO" id="GO:0005829">
    <property type="term" value="C:cytosol"/>
    <property type="evidence" value="ECO:0007669"/>
    <property type="project" value="TreeGrafter"/>
</dbReference>
<sequence length="216" mass="24079">MEGIGQDKNENKLKSVVVYCASSNQVAEAFFEQTRMLGKIMAQHKISIRYGGGNSGLMGELAKTCRDNGGNVIGVIPSFMIKNRWHMEDQFLTELVETDDMHSRKKSLMDGVDAAIALPGGVGTLEELLEVICWKKLGLFVKPIIVMNINGYYDHLLQMLDKTVEEKFMTPEAGKLWTVVTGAEQVIDAIVKTPDVDPGKTFVHELIFKLDDNEKK</sequence>
<dbReference type="SUPFAM" id="SSF102405">
    <property type="entry name" value="MCP/YpsA-like"/>
    <property type="match status" value="1"/>
</dbReference>
<dbReference type="Gene3D" id="3.40.50.450">
    <property type="match status" value="1"/>
</dbReference>
<comment type="caution">
    <text evidence="1">The sequence shown here is derived from an EMBL/GenBank/DDBJ whole genome shotgun (WGS) entry which is preliminary data.</text>
</comment>
<dbReference type="Proteomes" id="UP001431209">
    <property type="component" value="Unassembled WGS sequence"/>
</dbReference>